<evidence type="ECO:0000313" key="3">
    <source>
        <dbReference type="Proteomes" id="UP001243195"/>
    </source>
</evidence>
<feature type="signal peptide" evidence="1">
    <location>
        <begin position="1"/>
        <end position="29"/>
    </location>
</feature>
<organism evidence="2 3">
    <name type="scientific">Acinetobacter gerneri</name>
    <dbReference type="NCBI Taxonomy" id="202952"/>
    <lineage>
        <taxon>Bacteria</taxon>
        <taxon>Pseudomonadati</taxon>
        <taxon>Pseudomonadota</taxon>
        <taxon>Gammaproteobacteria</taxon>
        <taxon>Moraxellales</taxon>
        <taxon>Moraxellaceae</taxon>
        <taxon>Acinetobacter</taxon>
    </lineage>
</organism>
<dbReference type="RefSeq" id="WP_004860747.1">
    <property type="nucleotide sequence ID" value="NZ_BBLI01000080.1"/>
</dbReference>
<dbReference type="Proteomes" id="UP001243195">
    <property type="component" value="Unassembled WGS sequence"/>
</dbReference>
<name>A0AAW8JNP1_9GAMM</name>
<gene>
    <name evidence="2" type="ORF">RFH51_15695</name>
</gene>
<dbReference type="AlphaFoldDB" id="A0AAW8JNP1"/>
<protein>
    <submittedName>
        <fullName evidence="2">Uncharacterized protein</fullName>
    </submittedName>
</protein>
<comment type="caution">
    <text evidence="2">The sequence shown here is derived from an EMBL/GenBank/DDBJ whole genome shotgun (WGS) entry which is preliminary data.</text>
</comment>
<proteinExistence type="predicted"/>
<dbReference type="EMBL" id="JAVIDA010000028">
    <property type="protein sequence ID" value="MDQ9072901.1"/>
    <property type="molecule type" value="Genomic_DNA"/>
</dbReference>
<keyword evidence="1" id="KW-0732">Signal</keyword>
<evidence type="ECO:0000313" key="2">
    <source>
        <dbReference type="EMBL" id="MDQ9072901.1"/>
    </source>
</evidence>
<reference evidence="2" key="1">
    <citation type="submission" date="2023-08" db="EMBL/GenBank/DDBJ databases">
        <title>Emergence of clinically-relevant ST2 carbapenem-resistant Acinetobacter baumannii strains in hospital sewages in Zhejiang, East of China.</title>
        <authorList>
            <person name="Kaichao C."/>
            <person name="Zhang R."/>
        </authorList>
    </citation>
    <scope>NUCLEOTIDE SEQUENCE</scope>
    <source>
        <strain evidence="2">M-SY-60</strain>
    </source>
</reference>
<dbReference type="GeneID" id="84208847"/>
<sequence>MLLKTEIYHIKTIASLLFISVLSTSYLHAQVIDCNAAQPASIKKICHSNFKSLRHDLNAHYLTAYLVTDAPTRLIDDSNKLWLNFASQCKNTSCLKAQLNDRIEDFNFFTSMNQSLTQHYLKYENGHLAKTPVHIQIHQLSKDRIKIEGLAYRDPNRKTDAQTESLLAYTTPDKKNEILDNEHQCKYQLNFQKAILEIKTQQKGCDRFTGVYRLYD</sequence>
<feature type="chain" id="PRO_5043600200" evidence="1">
    <location>
        <begin position="30"/>
        <end position="216"/>
    </location>
</feature>
<accession>A0AAW8JNP1</accession>
<evidence type="ECO:0000256" key="1">
    <source>
        <dbReference type="SAM" id="SignalP"/>
    </source>
</evidence>